<keyword evidence="6" id="KW-0653">Protein transport</keyword>
<feature type="region of interest" description="Disordered" evidence="8">
    <location>
        <begin position="65"/>
        <end position="91"/>
    </location>
</feature>
<evidence type="ECO:0000256" key="7">
    <source>
        <dbReference type="ARBA" id="ARBA00023225"/>
    </source>
</evidence>
<keyword evidence="10" id="KW-0969">Cilium</keyword>
<keyword evidence="10" id="KW-0966">Cell projection</keyword>
<evidence type="ECO:0000256" key="2">
    <source>
        <dbReference type="ARBA" id="ARBA00006602"/>
    </source>
</evidence>
<dbReference type="InterPro" id="IPR018035">
    <property type="entry name" value="Flagellar_FliH/T3SS_HrpE"/>
</dbReference>
<comment type="function">
    <text evidence="1">Needed for flagellar regrowth and assembly.</text>
</comment>
<feature type="domain" description="Flagellar assembly protein FliH/Type III secretion system HrpE" evidence="9">
    <location>
        <begin position="121"/>
        <end position="221"/>
    </location>
</feature>
<keyword evidence="5" id="KW-1005">Bacterial flagellum biogenesis</keyword>
<evidence type="ECO:0000313" key="10">
    <source>
        <dbReference type="EMBL" id="NBC37511.1"/>
    </source>
</evidence>
<organism evidence="10 11">
    <name type="scientific">Novosphingobium ovatum</name>
    <dbReference type="NCBI Taxonomy" id="1908523"/>
    <lineage>
        <taxon>Bacteria</taxon>
        <taxon>Pseudomonadati</taxon>
        <taxon>Pseudomonadota</taxon>
        <taxon>Alphaproteobacteria</taxon>
        <taxon>Sphingomonadales</taxon>
        <taxon>Sphingomonadaceae</taxon>
        <taxon>Novosphingobium</taxon>
    </lineage>
</organism>
<evidence type="ECO:0000259" key="9">
    <source>
        <dbReference type="Pfam" id="PF02108"/>
    </source>
</evidence>
<keyword evidence="10" id="KW-0282">Flagellum</keyword>
<name>A0ABW9XG82_9SPHN</name>
<dbReference type="PANTHER" id="PTHR34982">
    <property type="entry name" value="YOP PROTEINS TRANSLOCATION PROTEIN L"/>
    <property type="match status" value="1"/>
</dbReference>
<accession>A0ABW9XG82</accession>
<evidence type="ECO:0000256" key="5">
    <source>
        <dbReference type="ARBA" id="ARBA00022795"/>
    </source>
</evidence>
<dbReference type="EMBL" id="JAAAPO010000005">
    <property type="protein sequence ID" value="NBC37511.1"/>
    <property type="molecule type" value="Genomic_DNA"/>
</dbReference>
<dbReference type="InterPro" id="IPR051472">
    <property type="entry name" value="T3SS_Stator/FliH"/>
</dbReference>
<dbReference type="RefSeq" id="WP_161719629.1">
    <property type="nucleotide sequence ID" value="NZ_JAAAPO010000005.1"/>
</dbReference>
<reference evidence="11" key="1">
    <citation type="submission" date="2020-01" db="EMBL/GenBank/DDBJ databases">
        <title>Sphingomonas sp. strain CSW-10.</title>
        <authorList>
            <person name="Chen W.-M."/>
        </authorList>
    </citation>
    <scope>NUCLEOTIDE SEQUENCE [LARGE SCALE GENOMIC DNA]</scope>
    <source>
        <strain evidence="11">FSY-8</strain>
    </source>
</reference>
<keyword evidence="11" id="KW-1185">Reference proteome</keyword>
<proteinExistence type="inferred from homology"/>
<comment type="caution">
    <text evidence="10">The sequence shown here is derived from an EMBL/GenBank/DDBJ whole genome shotgun (WGS) entry which is preliminary data.</text>
</comment>
<keyword evidence="4" id="KW-0813">Transport</keyword>
<gene>
    <name evidence="10" type="ORF">GTZ99_13225</name>
</gene>
<sequence>MSDLATDSGRPARRGAVPRASNDLSALTDRPAAGFARDTRFVPLFGPPPDDAHIPFAALTMGQTAPAAAPTAAQPEPQTQPDIAPAPDPLTQAHEEGYAQGFSDATLASHQQAMEDDALRDKLRLSFARIDAEMAEMLRQRLLDTVVALCEATLAPLALDRDALAARVERAVAMFARADDETVIRLHPDDLALVQALLPPDWTYVPDPALGRGAIRVEAGSRGQEGGGVEDGPAQWRRAIAEALDIGGIE</sequence>
<feature type="compositionally biased region" description="Low complexity" evidence="8">
    <location>
        <begin position="65"/>
        <end position="81"/>
    </location>
</feature>
<dbReference type="Proteomes" id="UP000753724">
    <property type="component" value="Unassembled WGS sequence"/>
</dbReference>
<evidence type="ECO:0000256" key="6">
    <source>
        <dbReference type="ARBA" id="ARBA00022927"/>
    </source>
</evidence>
<evidence type="ECO:0000256" key="8">
    <source>
        <dbReference type="SAM" id="MobiDB-lite"/>
    </source>
</evidence>
<evidence type="ECO:0000313" key="11">
    <source>
        <dbReference type="Proteomes" id="UP000753724"/>
    </source>
</evidence>
<evidence type="ECO:0000256" key="1">
    <source>
        <dbReference type="ARBA" id="ARBA00003041"/>
    </source>
</evidence>
<dbReference type="PANTHER" id="PTHR34982:SF1">
    <property type="entry name" value="FLAGELLAR ASSEMBLY PROTEIN FLIH"/>
    <property type="match status" value="1"/>
</dbReference>
<comment type="similarity">
    <text evidence="2">Belongs to the FliH family.</text>
</comment>
<evidence type="ECO:0000256" key="3">
    <source>
        <dbReference type="ARBA" id="ARBA00016507"/>
    </source>
</evidence>
<feature type="region of interest" description="Disordered" evidence="8">
    <location>
        <begin position="1"/>
        <end position="33"/>
    </location>
</feature>
<evidence type="ECO:0000256" key="4">
    <source>
        <dbReference type="ARBA" id="ARBA00022448"/>
    </source>
</evidence>
<keyword evidence="7" id="KW-1006">Bacterial flagellum protein export</keyword>
<protein>
    <recommendedName>
        <fullName evidence="3">Flagellar assembly protein FliH</fullName>
    </recommendedName>
</protein>
<dbReference type="Pfam" id="PF02108">
    <property type="entry name" value="FliH"/>
    <property type="match status" value="1"/>
</dbReference>